<dbReference type="InParanoid" id="B7QE22"/>
<organism>
    <name type="scientific">Ixodes scapularis</name>
    <name type="common">Black-legged tick</name>
    <name type="synonym">Deer tick</name>
    <dbReference type="NCBI Taxonomy" id="6945"/>
    <lineage>
        <taxon>Eukaryota</taxon>
        <taxon>Metazoa</taxon>
        <taxon>Ecdysozoa</taxon>
        <taxon>Arthropoda</taxon>
        <taxon>Chelicerata</taxon>
        <taxon>Arachnida</taxon>
        <taxon>Acari</taxon>
        <taxon>Parasitiformes</taxon>
        <taxon>Ixodida</taxon>
        <taxon>Ixodoidea</taxon>
        <taxon>Ixodidae</taxon>
        <taxon>Ixodinae</taxon>
        <taxon>Ixodes</taxon>
    </lineage>
</organism>
<keyword evidence="3" id="KW-1185">Reference proteome</keyword>
<dbReference type="EMBL" id="ABJB010537355">
    <property type="status" value="NOT_ANNOTATED_CDS"/>
    <property type="molecule type" value="Genomic_DNA"/>
</dbReference>
<dbReference type="HOGENOM" id="CLU_2998776_0_0_1"/>
<dbReference type="Proteomes" id="UP000001555">
    <property type="component" value="Unassembled WGS sequence"/>
</dbReference>
<sequence length="57" mass="5912">MAAAVASRRNRMAPLKSHAFDVSVPAGTPPDATLNAAIALVTVPEVYPVQHLGGVKF</sequence>
<dbReference type="AlphaFoldDB" id="B7QE22"/>
<name>B7QE22_IXOSC</name>
<dbReference type="PaxDb" id="6945-B7QE22"/>
<dbReference type="EMBL" id="DS917765">
    <property type="protein sequence ID" value="EEC17094.1"/>
    <property type="molecule type" value="Genomic_DNA"/>
</dbReference>
<dbReference type="VEuPathDB" id="VectorBase:ISCW013016"/>
<evidence type="ECO:0000313" key="3">
    <source>
        <dbReference type="Proteomes" id="UP000001555"/>
    </source>
</evidence>
<proteinExistence type="predicted"/>
<evidence type="ECO:0000313" key="1">
    <source>
        <dbReference type="EMBL" id="EEC17094.1"/>
    </source>
</evidence>
<dbReference type="VEuPathDB" id="VectorBase:ISCI013016"/>
<accession>B7QE22</accession>
<protein>
    <submittedName>
        <fullName evidence="1 2">Uncharacterized protein</fullName>
    </submittedName>
</protein>
<evidence type="ECO:0000313" key="2">
    <source>
        <dbReference type="EnsemblMetazoa" id="ISCW013016-PA"/>
    </source>
</evidence>
<reference evidence="1 3" key="1">
    <citation type="submission" date="2008-03" db="EMBL/GenBank/DDBJ databases">
        <title>Annotation of Ixodes scapularis.</title>
        <authorList>
            <consortium name="Ixodes scapularis Genome Project Consortium"/>
            <person name="Caler E."/>
            <person name="Hannick L.I."/>
            <person name="Bidwell S."/>
            <person name="Joardar V."/>
            <person name="Thiagarajan M."/>
            <person name="Amedeo P."/>
            <person name="Galinsky K.J."/>
            <person name="Schobel S."/>
            <person name="Inman J."/>
            <person name="Hostetler J."/>
            <person name="Miller J."/>
            <person name="Hammond M."/>
            <person name="Megy K."/>
            <person name="Lawson D."/>
            <person name="Kodira C."/>
            <person name="Sutton G."/>
            <person name="Meyer J."/>
            <person name="Hill C.A."/>
            <person name="Birren B."/>
            <person name="Nene V."/>
            <person name="Collins F."/>
            <person name="Alarcon-Chaidez F."/>
            <person name="Wikel S."/>
            <person name="Strausberg R."/>
        </authorList>
    </citation>
    <scope>NUCLEOTIDE SEQUENCE [LARGE SCALE GENOMIC DNA]</scope>
    <source>
        <strain evidence="3">Wikel</strain>
        <strain evidence="1">Wikel colony</strain>
    </source>
</reference>
<dbReference type="EnsemblMetazoa" id="ISCW013016-RA">
    <property type="protein sequence ID" value="ISCW013016-PA"/>
    <property type="gene ID" value="ISCW013016"/>
</dbReference>
<reference evidence="2" key="2">
    <citation type="submission" date="2020-05" db="UniProtKB">
        <authorList>
            <consortium name="EnsemblMetazoa"/>
        </authorList>
    </citation>
    <scope>IDENTIFICATION</scope>
    <source>
        <strain evidence="2">wikel</strain>
    </source>
</reference>
<gene>
    <name evidence="1" type="ORF">IscW_ISCW013016</name>
</gene>